<feature type="region of interest" description="Disordered" evidence="1">
    <location>
        <begin position="1"/>
        <end position="61"/>
    </location>
</feature>
<evidence type="ECO:0000256" key="1">
    <source>
        <dbReference type="SAM" id="MobiDB-lite"/>
    </source>
</evidence>
<reference evidence="3" key="2">
    <citation type="submission" date="2015-01" db="EMBL/GenBank/DDBJ databases">
        <title>Evolutionary Origins and Diversification of the Mycorrhizal Mutualists.</title>
        <authorList>
            <consortium name="DOE Joint Genome Institute"/>
            <consortium name="Mycorrhizal Genomics Consortium"/>
            <person name="Kohler A."/>
            <person name="Kuo A."/>
            <person name="Nagy L.G."/>
            <person name="Floudas D."/>
            <person name="Copeland A."/>
            <person name="Barry K.W."/>
            <person name="Cichocki N."/>
            <person name="Veneault-Fourrey C."/>
            <person name="LaButti K."/>
            <person name="Lindquist E.A."/>
            <person name="Lipzen A."/>
            <person name="Lundell T."/>
            <person name="Morin E."/>
            <person name="Murat C."/>
            <person name="Riley R."/>
            <person name="Ohm R."/>
            <person name="Sun H."/>
            <person name="Tunlid A."/>
            <person name="Henrissat B."/>
            <person name="Grigoriev I.V."/>
            <person name="Hibbett D.S."/>
            <person name="Martin F."/>
        </authorList>
    </citation>
    <scope>NUCLEOTIDE SEQUENCE [LARGE SCALE GENOMIC DNA]</scope>
    <source>
        <strain evidence="3">h7</strain>
    </source>
</reference>
<dbReference type="AlphaFoldDB" id="A0A0C2YZV9"/>
<organism evidence="2 3">
    <name type="scientific">Hebeloma cylindrosporum</name>
    <dbReference type="NCBI Taxonomy" id="76867"/>
    <lineage>
        <taxon>Eukaryota</taxon>
        <taxon>Fungi</taxon>
        <taxon>Dikarya</taxon>
        <taxon>Basidiomycota</taxon>
        <taxon>Agaricomycotina</taxon>
        <taxon>Agaricomycetes</taxon>
        <taxon>Agaricomycetidae</taxon>
        <taxon>Agaricales</taxon>
        <taxon>Agaricineae</taxon>
        <taxon>Hymenogastraceae</taxon>
        <taxon>Hebeloma</taxon>
    </lineage>
</organism>
<proteinExistence type="predicted"/>
<gene>
    <name evidence="2" type="ORF">M413DRAFT_441606</name>
</gene>
<accession>A0A0C2YZV9</accession>
<feature type="region of interest" description="Disordered" evidence="1">
    <location>
        <begin position="128"/>
        <end position="148"/>
    </location>
</feature>
<dbReference type="HOGENOM" id="CLU_976739_0_0_1"/>
<reference evidence="2 3" key="1">
    <citation type="submission" date="2014-04" db="EMBL/GenBank/DDBJ databases">
        <authorList>
            <consortium name="DOE Joint Genome Institute"/>
            <person name="Kuo A."/>
            <person name="Gay G."/>
            <person name="Dore J."/>
            <person name="Kohler A."/>
            <person name="Nagy L.G."/>
            <person name="Floudas D."/>
            <person name="Copeland A."/>
            <person name="Barry K.W."/>
            <person name="Cichocki N."/>
            <person name="Veneault-Fourrey C."/>
            <person name="LaButti K."/>
            <person name="Lindquist E.A."/>
            <person name="Lipzen A."/>
            <person name="Lundell T."/>
            <person name="Morin E."/>
            <person name="Murat C."/>
            <person name="Sun H."/>
            <person name="Tunlid A."/>
            <person name="Henrissat B."/>
            <person name="Grigoriev I.V."/>
            <person name="Hibbett D.S."/>
            <person name="Martin F."/>
            <person name="Nordberg H.P."/>
            <person name="Cantor M.N."/>
            <person name="Hua S.X."/>
        </authorList>
    </citation>
    <scope>NUCLEOTIDE SEQUENCE [LARGE SCALE GENOMIC DNA]</scope>
    <source>
        <strain evidence="3">h7</strain>
    </source>
</reference>
<dbReference type="EMBL" id="KN831771">
    <property type="protein sequence ID" value="KIM46517.1"/>
    <property type="molecule type" value="Genomic_DNA"/>
</dbReference>
<feature type="compositionally biased region" description="Low complexity" evidence="1">
    <location>
        <begin position="36"/>
        <end position="61"/>
    </location>
</feature>
<sequence>MPRKSVKAMSAEPETPLRRSARLKTPAPVAPIPEVDSAAESDSSSSSSSSSSSDSGSDFSADYLDEDEISEWLTHPDRERTTAWGTSTFRPPSPRSASSWLGTPAALALQVIHFVLYLFDLGPNSSSHIPTPTQLPTPPPATLNEQPNQHNRYRRYPKHLKLMYEGTPYFLEDDAEYILPPARGTDEPVMRIPLTEDLSAENLKLQEKDALRIYRVPWGDKQFFSFVSSGLGMIGHDIRKPVDFDDTISVVRHGHVCMNWKRDEVLMLMGGSYDLRWTIAKLVPRADRRKPPYWTRMKQFFRRTTFEFFEPVMFWLNYTRLKFQPKPKVRNDDAFVPETYHLPASYTARL</sequence>
<keyword evidence="3" id="KW-1185">Reference proteome</keyword>
<dbReference type="Proteomes" id="UP000053424">
    <property type="component" value="Unassembled WGS sequence"/>
</dbReference>
<protein>
    <submittedName>
        <fullName evidence="2">Uncharacterized protein</fullName>
    </submittedName>
</protein>
<dbReference type="OrthoDB" id="3052561at2759"/>
<name>A0A0C2YZV9_HEBCY</name>
<evidence type="ECO:0000313" key="3">
    <source>
        <dbReference type="Proteomes" id="UP000053424"/>
    </source>
</evidence>
<evidence type="ECO:0000313" key="2">
    <source>
        <dbReference type="EMBL" id="KIM46517.1"/>
    </source>
</evidence>